<keyword evidence="2" id="KW-1185">Reference proteome</keyword>
<dbReference type="Proteomes" id="UP000614239">
    <property type="component" value="Unassembled WGS sequence"/>
</dbReference>
<accession>A0A8H9HC58</accession>
<proteinExistence type="predicted"/>
<reference evidence="1" key="1">
    <citation type="journal article" date="2014" name="Int. J. Syst. Evol. Microbiol.">
        <title>Complete genome sequence of Corynebacterium casei LMG S-19264T (=DSM 44701T), isolated from a smear-ripened cheese.</title>
        <authorList>
            <consortium name="US DOE Joint Genome Institute (JGI-PGF)"/>
            <person name="Walter F."/>
            <person name="Albersmeier A."/>
            <person name="Kalinowski J."/>
            <person name="Ruckert C."/>
        </authorList>
    </citation>
    <scope>NUCLEOTIDE SEQUENCE</scope>
    <source>
        <strain evidence="1">CGMCC 4.7372</strain>
    </source>
</reference>
<sequence>MGDGRRAIGGRSGRAIGRPRAPFIPVPGYGDGPLRLIGKGLAACSRTGSAVPRPEPFSVRRRRLWLIHQDRVAQITGFCQKDIRCPVILR</sequence>
<organism evidence="1 2">
    <name type="scientific">Actinomyces gaoshouyii</name>
    <dbReference type="NCBI Taxonomy" id="1960083"/>
    <lineage>
        <taxon>Bacteria</taxon>
        <taxon>Bacillati</taxon>
        <taxon>Actinomycetota</taxon>
        <taxon>Actinomycetes</taxon>
        <taxon>Actinomycetales</taxon>
        <taxon>Actinomycetaceae</taxon>
        <taxon>Actinomyces</taxon>
    </lineage>
</organism>
<reference evidence="1" key="2">
    <citation type="submission" date="2020-09" db="EMBL/GenBank/DDBJ databases">
        <authorList>
            <person name="Sun Q."/>
            <person name="Zhou Y."/>
        </authorList>
    </citation>
    <scope>NUCLEOTIDE SEQUENCE</scope>
    <source>
        <strain evidence="1">CGMCC 4.7372</strain>
    </source>
</reference>
<name>A0A8H9HC58_9ACTO</name>
<protein>
    <submittedName>
        <fullName evidence="1">Uncharacterized protein</fullName>
    </submittedName>
</protein>
<dbReference type="EMBL" id="BMNJ01000002">
    <property type="protein sequence ID" value="GGO96009.1"/>
    <property type="molecule type" value="Genomic_DNA"/>
</dbReference>
<evidence type="ECO:0000313" key="1">
    <source>
        <dbReference type="EMBL" id="GGO96009.1"/>
    </source>
</evidence>
<gene>
    <name evidence="1" type="ORF">GCM10011612_05170</name>
</gene>
<dbReference type="AlphaFoldDB" id="A0A8H9HC58"/>
<comment type="caution">
    <text evidence="1">The sequence shown here is derived from an EMBL/GenBank/DDBJ whole genome shotgun (WGS) entry which is preliminary data.</text>
</comment>
<evidence type="ECO:0000313" key="2">
    <source>
        <dbReference type="Proteomes" id="UP000614239"/>
    </source>
</evidence>